<dbReference type="Pfam" id="PF06968">
    <property type="entry name" value="BATS"/>
    <property type="match status" value="1"/>
</dbReference>
<dbReference type="PROSITE" id="PS51918">
    <property type="entry name" value="RADICAL_SAM"/>
    <property type="match status" value="1"/>
</dbReference>
<evidence type="ECO:0000256" key="4">
    <source>
        <dbReference type="ARBA" id="ARBA00022723"/>
    </source>
</evidence>
<accession>A0A4V2SC02</accession>
<dbReference type="Gene3D" id="3.20.20.70">
    <property type="entry name" value="Aldolase class I"/>
    <property type="match status" value="1"/>
</dbReference>
<sequence length="367" mass="42077">MSFYDQYINYKTFDFDHFFEQVTESDIKRILNKNRIDPYEFLALLSPSAENFLEEMAQKAQKLSLQHFGKAILLFTPMYLANYCINQCAYCGYNIQNSIKRKQLTLDEIEKEAIAISSTGLRHILILTGESPKDTPVDYIVEAVKVLKKYFDSIGIEIYPLAEEEYRKMIDAGVDGLTVYQEVYDEVIYDHVHISGPKKNYNYRLNAPERGCKAKMRNVNIGALLGLNEWRREAFFTGIHANYLQNKYPDVCIGVSPPRIRPHAGVFEDVYPVSDKNLVQYMLALRIFLPYLGINLSTRESAKFRDHLIALGITKISAGVSTEVGGHSSEDKGEGQFEISDSRNVDEMKEVILANGYQPVFKDWMHI</sequence>
<dbReference type="Pfam" id="PF04055">
    <property type="entry name" value="Radical_SAM"/>
    <property type="match status" value="1"/>
</dbReference>
<evidence type="ECO:0000256" key="5">
    <source>
        <dbReference type="ARBA" id="ARBA00023004"/>
    </source>
</evidence>
<dbReference type="InterPro" id="IPR058240">
    <property type="entry name" value="rSAM_sf"/>
</dbReference>
<evidence type="ECO:0000256" key="1">
    <source>
        <dbReference type="ARBA" id="ARBA00001966"/>
    </source>
</evidence>
<evidence type="ECO:0000313" key="9">
    <source>
        <dbReference type="Proteomes" id="UP000294919"/>
    </source>
</evidence>
<feature type="domain" description="Radical SAM core" evidence="7">
    <location>
        <begin position="67"/>
        <end position="292"/>
    </location>
</feature>
<keyword evidence="8" id="KW-0456">Lyase</keyword>
<keyword evidence="9" id="KW-1185">Reference proteome</keyword>
<evidence type="ECO:0000313" key="8">
    <source>
        <dbReference type="EMBL" id="TCO77480.1"/>
    </source>
</evidence>
<dbReference type="Proteomes" id="UP000294919">
    <property type="component" value="Unassembled WGS sequence"/>
</dbReference>
<protein>
    <submittedName>
        <fullName evidence="8">Tyrosine lyase ThiH</fullName>
    </submittedName>
</protein>
<reference evidence="8 9" key="1">
    <citation type="submission" date="2019-03" db="EMBL/GenBank/DDBJ databases">
        <title>Genomic Encyclopedia of Type Strains, Phase IV (KMG-IV): sequencing the most valuable type-strain genomes for metagenomic binning, comparative biology and taxonomic classification.</title>
        <authorList>
            <person name="Goeker M."/>
        </authorList>
    </citation>
    <scope>NUCLEOTIDE SEQUENCE [LARGE SCALE GENOMIC DNA]</scope>
    <source>
        <strain evidence="8 9">DSM 102940</strain>
    </source>
</reference>
<dbReference type="SFLD" id="SFLDF00301">
    <property type="entry name" value="2-iminoacetate_synthase_(ThiH)"/>
    <property type="match status" value="1"/>
</dbReference>
<dbReference type="GO" id="GO:0009228">
    <property type="term" value="P:thiamine biosynthetic process"/>
    <property type="evidence" value="ECO:0007669"/>
    <property type="project" value="InterPro"/>
</dbReference>
<dbReference type="NCBIfam" id="TIGR02351">
    <property type="entry name" value="thiH"/>
    <property type="match status" value="1"/>
</dbReference>
<proteinExistence type="predicted"/>
<keyword evidence="4" id="KW-0479">Metal-binding</keyword>
<dbReference type="InterPro" id="IPR007197">
    <property type="entry name" value="rSAM"/>
</dbReference>
<dbReference type="InterPro" id="IPR034428">
    <property type="entry name" value="ThiH/NoCL/HydG-like"/>
</dbReference>
<dbReference type="InterPro" id="IPR010722">
    <property type="entry name" value="BATS_dom"/>
</dbReference>
<keyword evidence="3" id="KW-0949">S-adenosyl-L-methionine</keyword>
<dbReference type="PANTHER" id="PTHR43583:SF1">
    <property type="entry name" value="2-IMINOACETATE SYNTHASE"/>
    <property type="match status" value="1"/>
</dbReference>
<dbReference type="SUPFAM" id="SSF102114">
    <property type="entry name" value="Radical SAM enzymes"/>
    <property type="match status" value="1"/>
</dbReference>
<dbReference type="GO" id="GO:0016829">
    <property type="term" value="F:lyase activity"/>
    <property type="evidence" value="ECO:0007669"/>
    <property type="project" value="UniProtKB-KW"/>
</dbReference>
<dbReference type="InterPro" id="IPR012726">
    <property type="entry name" value="ThiH"/>
</dbReference>
<keyword evidence="2" id="KW-0004">4Fe-4S</keyword>
<comment type="caution">
    <text evidence="8">The sequence shown here is derived from an EMBL/GenBank/DDBJ whole genome shotgun (WGS) entry which is preliminary data.</text>
</comment>
<dbReference type="SFLD" id="SFLDG01060">
    <property type="entry name" value="BATS_domain_containing"/>
    <property type="match status" value="1"/>
</dbReference>
<comment type="cofactor">
    <cofactor evidence="1">
        <name>[4Fe-4S] cluster</name>
        <dbReference type="ChEBI" id="CHEBI:49883"/>
    </cofactor>
</comment>
<evidence type="ECO:0000256" key="6">
    <source>
        <dbReference type="ARBA" id="ARBA00023014"/>
    </source>
</evidence>
<dbReference type="SFLD" id="SFLDS00029">
    <property type="entry name" value="Radical_SAM"/>
    <property type="match status" value="1"/>
</dbReference>
<gene>
    <name evidence="8" type="ORF">EV214_106127</name>
</gene>
<keyword evidence="6" id="KW-0411">Iron-sulfur</keyword>
<dbReference type="PANTHER" id="PTHR43583">
    <property type="entry name" value="2-IMINOACETATE SYNTHASE"/>
    <property type="match status" value="1"/>
</dbReference>
<dbReference type="SMART" id="SM00876">
    <property type="entry name" value="BATS"/>
    <property type="match status" value="1"/>
</dbReference>
<dbReference type="RefSeq" id="WP_132244035.1">
    <property type="nucleotide sequence ID" value="NZ_SLWV01000006.1"/>
</dbReference>
<evidence type="ECO:0000256" key="2">
    <source>
        <dbReference type="ARBA" id="ARBA00022485"/>
    </source>
</evidence>
<name>A0A4V2SC02_9FIRM</name>
<dbReference type="SFLD" id="SFLDG01081">
    <property type="entry name" value="cleavage_of_the_Ca-Cb_bond_in"/>
    <property type="match status" value="1"/>
</dbReference>
<keyword evidence="5" id="KW-0408">Iron</keyword>
<dbReference type="OrthoDB" id="9801120at2"/>
<dbReference type="GO" id="GO:0051539">
    <property type="term" value="F:4 iron, 4 sulfur cluster binding"/>
    <property type="evidence" value="ECO:0007669"/>
    <property type="project" value="UniProtKB-KW"/>
</dbReference>
<dbReference type="CDD" id="cd01335">
    <property type="entry name" value="Radical_SAM"/>
    <property type="match status" value="1"/>
</dbReference>
<dbReference type="InterPro" id="IPR013785">
    <property type="entry name" value="Aldolase_TIM"/>
</dbReference>
<evidence type="ECO:0000259" key="7">
    <source>
        <dbReference type="PROSITE" id="PS51918"/>
    </source>
</evidence>
<organism evidence="8 9">
    <name type="scientific">Marinisporobacter balticus</name>
    <dbReference type="NCBI Taxonomy" id="2018667"/>
    <lineage>
        <taxon>Bacteria</taxon>
        <taxon>Bacillati</taxon>
        <taxon>Bacillota</taxon>
        <taxon>Clostridia</taxon>
        <taxon>Peptostreptococcales</taxon>
        <taxon>Thermotaleaceae</taxon>
        <taxon>Marinisporobacter</taxon>
    </lineage>
</organism>
<dbReference type="EMBL" id="SLWV01000006">
    <property type="protein sequence ID" value="TCO77480.1"/>
    <property type="molecule type" value="Genomic_DNA"/>
</dbReference>
<dbReference type="GO" id="GO:0005506">
    <property type="term" value="F:iron ion binding"/>
    <property type="evidence" value="ECO:0007669"/>
    <property type="project" value="InterPro"/>
</dbReference>
<evidence type="ECO:0000256" key="3">
    <source>
        <dbReference type="ARBA" id="ARBA00022691"/>
    </source>
</evidence>
<dbReference type="AlphaFoldDB" id="A0A4V2SC02"/>